<reference evidence="1" key="1">
    <citation type="submission" date="2014-09" db="EMBL/GenBank/DDBJ databases">
        <authorList>
            <person name="Magalhaes I.L.F."/>
            <person name="Oliveira U."/>
            <person name="Santos F.R."/>
            <person name="Vidigal T.H.D.A."/>
            <person name="Brescovit A.D."/>
            <person name="Santos A.J."/>
        </authorList>
    </citation>
    <scope>NUCLEOTIDE SEQUENCE</scope>
    <source>
        <tissue evidence="1">Shoot tissue taken approximately 20 cm above the soil surface</tissue>
    </source>
</reference>
<reference evidence="1" key="2">
    <citation type="journal article" date="2015" name="Data Brief">
        <title>Shoot transcriptome of the giant reed, Arundo donax.</title>
        <authorList>
            <person name="Barrero R.A."/>
            <person name="Guerrero F.D."/>
            <person name="Moolhuijzen P."/>
            <person name="Goolsby J.A."/>
            <person name="Tidwell J."/>
            <person name="Bellgard S.E."/>
            <person name="Bellgard M.I."/>
        </authorList>
    </citation>
    <scope>NUCLEOTIDE SEQUENCE</scope>
    <source>
        <tissue evidence="1">Shoot tissue taken approximately 20 cm above the soil surface</tissue>
    </source>
</reference>
<name>A0A0A8Z0H8_ARUDO</name>
<proteinExistence type="predicted"/>
<sequence length="84" mass="9332">MGHAPSSVCLPALVFAPWVKKEVTVSSVSGEVTVDGRFAKPVRLAFPRHVYSGLSLVVEKMKLPCHWREQSPTSSSMWHSVQLR</sequence>
<protein>
    <submittedName>
        <fullName evidence="1">Uncharacterized protein</fullName>
    </submittedName>
</protein>
<dbReference type="AlphaFoldDB" id="A0A0A8Z0H8"/>
<evidence type="ECO:0000313" key="1">
    <source>
        <dbReference type="EMBL" id="JAD30245.1"/>
    </source>
</evidence>
<organism evidence="1">
    <name type="scientific">Arundo donax</name>
    <name type="common">Giant reed</name>
    <name type="synonym">Donax arundinaceus</name>
    <dbReference type="NCBI Taxonomy" id="35708"/>
    <lineage>
        <taxon>Eukaryota</taxon>
        <taxon>Viridiplantae</taxon>
        <taxon>Streptophyta</taxon>
        <taxon>Embryophyta</taxon>
        <taxon>Tracheophyta</taxon>
        <taxon>Spermatophyta</taxon>
        <taxon>Magnoliopsida</taxon>
        <taxon>Liliopsida</taxon>
        <taxon>Poales</taxon>
        <taxon>Poaceae</taxon>
        <taxon>PACMAD clade</taxon>
        <taxon>Arundinoideae</taxon>
        <taxon>Arundineae</taxon>
        <taxon>Arundo</taxon>
    </lineage>
</organism>
<accession>A0A0A8Z0H8</accession>
<dbReference type="EMBL" id="GBRH01267650">
    <property type="protein sequence ID" value="JAD30245.1"/>
    <property type="molecule type" value="Transcribed_RNA"/>
</dbReference>